<evidence type="ECO:0000313" key="3">
    <source>
        <dbReference type="Proteomes" id="UP000190774"/>
    </source>
</evidence>
<evidence type="ECO:0000313" key="2">
    <source>
        <dbReference type="EMBL" id="SKA97159.1"/>
    </source>
</evidence>
<dbReference type="EMBL" id="FUYE01000007">
    <property type="protein sequence ID" value="SKA97159.1"/>
    <property type="molecule type" value="Genomic_DNA"/>
</dbReference>
<dbReference type="Proteomes" id="UP000190774">
    <property type="component" value="Unassembled WGS sequence"/>
</dbReference>
<gene>
    <name evidence="2" type="ORF">SAMN02745166_02560</name>
</gene>
<sequence length="74" mass="7892">MKLRILFFAISALLLSNCTQKLVRVKPYERGNLAHSVMSPERDGLLTAMTQHAYFSREASFGGGGVGGGGCGCN</sequence>
<protein>
    <recommendedName>
        <fullName evidence="1">DUF4266 domain-containing protein</fullName>
    </recommendedName>
</protein>
<name>A0A1T4Y5W0_9BACT</name>
<dbReference type="STRING" id="48467.SAMN02745166_02560"/>
<proteinExistence type="predicted"/>
<dbReference type="Pfam" id="PF14086">
    <property type="entry name" value="DUF4266"/>
    <property type="match status" value="1"/>
</dbReference>
<feature type="domain" description="DUF4266" evidence="1">
    <location>
        <begin position="25"/>
        <end position="74"/>
    </location>
</feature>
<dbReference type="InterPro" id="IPR025362">
    <property type="entry name" value="DUF4266"/>
</dbReference>
<keyword evidence="3" id="KW-1185">Reference proteome</keyword>
<dbReference type="RefSeq" id="WP_078813753.1">
    <property type="nucleotide sequence ID" value="NZ_FUYE01000007.1"/>
</dbReference>
<reference evidence="3" key="1">
    <citation type="submission" date="2017-02" db="EMBL/GenBank/DDBJ databases">
        <authorList>
            <person name="Varghese N."/>
            <person name="Submissions S."/>
        </authorList>
    </citation>
    <scope>NUCLEOTIDE SEQUENCE [LARGE SCALE GENOMIC DNA]</scope>
    <source>
        <strain evidence="3">ATCC 700200</strain>
    </source>
</reference>
<evidence type="ECO:0000259" key="1">
    <source>
        <dbReference type="Pfam" id="PF14086"/>
    </source>
</evidence>
<dbReference type="OrthoDB" id="5574393at2"/>
<dbReference type="AlphaFoldDB" id="A0A1T4Y5W0"/>
<accession>A0A1T4Y5W0</accession>
<organism evidence="2 3">
    <name type="scientific">Prosthecobacter debontii</name>
    <dbReference type="NCBI Taxonomy" id="48467"/>
    <lineage>
        <taxon>Bacteria</taxon>
        <taxon>Pseudomonadati</taxon>
        <taxon>Verrucomicrobiota</taxon>
        <taxon>Verrucomicrobiia</taxon>
        <taxon>Verrucomicrobiales</taxon>
        <taxon>Verrucomicrobiaceae</taxon>
        <taxon>Prosthecobacter</taxon>
    </lineage>
</organism>